<dbReference type="EMBL" id="JACIJK010000004">
    <property type="protein sequence ID" value="MBB5714768.1"/>
    <property type="molecule type" value="Genomic_DNA"/>
</dbReference>
<dbReference type="PANTHER" id="PTHR37312">
    <property type="entry name" value="MEMBRANE-BOUND ACYLTRANSFERASE YKRP-RELATED"/>
    <property type="match status" value="1"/>
</dbReference>
<dbReference type="InterPro" id="IPR002656">
    <property type="entry name" value="Acyl_transf_3_dom"/>
</dbReference>
<dbReference type="AlphaFoldDB" id="A0A7W9BCQ9"/>
<keyword evidence="1" id="KW-0472">Membrane</keyword>
<proteinExistence type="predicted"/>
<gene>
    <name evidence="3" type="ORF">FHS94_001604</name>
</gene>
<feature type="transmembrane region" description="Helical" evidence="1">
    <location>
        <begin position="161"/>
        <end position="180"/>
    </location>
</feature>
<feature type="transmembrane region" description="Helical" evidence="1">
    <location>
        <begin position="134"/>
        <end position="154"/>
    </location>
</feature>
<sequence length="350" mass="38059">MNDLGFAAGASEVRKAGRLEWIDATKGLGIILLVVLHVEAVSDATLAAPIVWVLRLFRMPMFFIVAGLLFSPREPVTLARKKASSLLVPYVSYLTLIWAALALRYALLGVPSLYLTPAGIKAIIRGGERLNGEYGVFWFLTCLFFTQLTYNALIRRWGSPLKAQVIGTVLFLLLLGYALAWAKPWFAPPLALGIVPFGLPLFWFGNVLKVASPDPRKVVLGSVAVLAIGAVTWSLGIPLGMDMKYAEPGVPFLSIAVAMALTCLFFELMKPISKLPVVGARLAWLGEAAIVIMFLHQFVRRTFRAVGLDIDLALIVLGVAVPLAAYLIIERSRTLAPLFLGTAADRRSAV</sequence>
<evidence type="ECO:0000256" key="1">
    <source>
        <dbReference type="SAM" id="Phobius"/>
    </source>
</evidence>
<keyword evidence="4" id="KW-1185">Reference proteome</keyword>
<evidence type="ECO:0000313" key="3">
    <source>
        <dbReference type="EMBL" id="MBB5714768.1"/>
    </source>
</evidence>
<comment type="caution">
    <text evidence="3">The sequence shown here is derived from an EMBL/GenBank/DDBJ whole genome shotgun (WGS) entry which is preliminary data.</text>
</comment>
<accession>A0A7W9BCQ9</accession>
<evidence type="ECO:0000259" key="2">
    <source>
        <dbReference type="Pfam" id="PF01757"/>
    </source>
</evidence>
<keyword evidence="1" id="KW-0812">Transmembrane</keyword>
<dbReference type="Pfam" id="PF01757">
    <property type="entry name" value="Acyl_transf_3"/>
    <property type="match status" value="1"/>
</dbReference>
<keyword evidence="1" id="KW-1133">Transmembrane helix</keyword>
<feature type="transmembrane region" description="Helical" evidence="1">
    <location>
        <begin position="186"/>
        <end position="206"/>
    </location>
</feature>
<dbReference type="InterPro" id="IPR052734">
    <property type="entry name" value="Nod_factor_acetyltransferase"/>
</dbReference>
<reference evidence="3 4" key="1">
    <citation type="submission" date="2020-08" db="EMBL/GenBank/DDBJ databases">
        <title>Genomic Encyclopedia of Type Strains, Phase IV (KMG-IV): sequencing the most valuable type-strain genomes for metagenomic binning, comparative biology and taxonomic classification.</title>
        <authorList>
            <person name="Goeker M."/>
        </authorList>
    </citation>
    <scope>NUCLEOTIDE SEQUENCE [LARGE SCALE GENOMIC DNA]</scope>
    <source>
        <strain evidence="3 4">DSM 100044</strain>
    </source>
</reference>
<feature type="transmembrane region" description="Helical" evidence="1">
    <location>
        <begin position="90"/>
        <end position="114"/>
    </location>
</feature>
<feature type="transmembrane region" description="Helical" evidence="1">
    <location>
        <begin position="249"/>
        <end position="266"/>
    </location>
</feature>
<feature type="domain" description="Acyltransferase 3" evidence="2">
    <location>
        <begin position="20"/>
        <end position="325"/>
    </location>
</feature>
<name>A0A7W9BCQ9_9SPHN</name>
<feature type="transmembrane region" description="Helical" evidence="1">
    <location>
        <begin position="310"/>
        <end position="329"/>
    </location>
</feature>
<feature type="transmembrane region" description="Helical" evidence="1">
    <location>
        <begin position="50"/>
        <end position="70"/>
    </location>
</feature>
<feature type="transmembrane region" description="Helical" evidence="1">
    <location>
        <begin position="278"/>
        <end position="298"/>
    </location>
</feature>
<dbReference type="GO" id="GO:0016747">
    <property type="term" value="F:acyltransferase activity, transferring groups other than amino-acyl groups"/>
    <property type="evidence" value="ECO:0007669"/>
    <property type="project" value="InterPro"/>
</dbReference>
<dbReference type="RefSeq" id="WP_184056364.1">
    <property type="nucleotide sequence ID" value="NZ_JACIJK010000004.1"/>
</dbReference>
<keyword evidence="3" id="KW-0808">Transferase</keyword>
<protein>
    <submittedName>
        <fullName evidence="3">Fucose 4-O-acetylase-like acetyltransferase</fullName>
    </submittedName>
</protein>
<organism evidence="3 4">
    <name type="scientific">Sphingomonas aerophila</name>
    <dbReference type="NCBI Taxonomy" id="1344948"/>
    <lineage>
        <taxon>Bacteria</taxon>
        <taxon>Pseudomonadati</taxon>
        <taxon>Pseudomonadota</taxon>
        <taxon>Alphaproteobacteria</taxon>
        <taxon>Sphingomonadales</taxon>
        <taxon>Sphingomonadaceae</taxon>
        <taxon>Sphingomonas</taxon>
    </lineage>
</organism>
<dbReference type="Proteomes" id="UP000546200">
    <property type="component" value="Unassembled WGS sequence"/>
</dbReference>
<dbReference type="PANTHER" id="PTHR37312:SF1">
    <property type="entry name" value="MEMBRANE-BOUND ACYLTRANSFERASE YKRP-RELATED"/>
    <property type="match status" value="1"/>
</dbReference>
<evidence type="ECO:0000313" key="4">
    <source>
        <dbReference type="Proteomes" id="UP000546200"/>
    </source>
</evidence>
<feature type="transmembrane region" description="Helical" evidence="1">
    <location>
        <begin position="218"/>
        <end position="237"/>
    </location>
</feature>